<dbReference type="AlphaFoldDB" id="A0A5E4M699"/>
<keyword evidence="2" id="KW-0812">Transmembrane</keyword>
<proteinExistence type="predicted"/>
<protein>
    <submittedName>
        <fullName evidence="4">Tyrosine-protein kinase ephrin type A/B receptor-like</fullName>
    </submittedName>
</protein>
<sequence length="491" mass="53494">MKIFNPSPLFAVEYLTIIGLAAAAIGRATCSGDYGPAGHPGAQIIKTRPGPVRWPCAIDSKTFFGGLFDSRRQSKPKPSRGDRGRATVVHPNDANVAVPDVGDGGGPTVFGDEQECESANDGRPCLCYTPDFFDSVGRLLDEATATFACRSYKAVASVFVVSPSSRAGTTTAVVSAQSPEGTDETATGEAWNEVDFDRVANYRLEVSEDAVGRPIYEIRGSAFYKTVGGCTQEIINPMRKQLPGFVQTEMCPEGSSRYACNVVVESSKCSEDESTLEVNYTVTSNDKAGYWVQIAASKTGRNVLFYQKLLAKITNVLVGNLKKTLSVPIVSKYSMIDAHFVPNRDRMNVTVFVSCAPGFGIHEVFCTACPPHHYSPDKSTDCLKCNAGFHQLVAGSAKCVKCPHLFANGCLFDLVPAQTYYVVFVCFLVVLLMLAVFSVCCFREENETRRKLKSLVKLNRKPKPKVPSGSVPGKFRQMDEEQTIPNEQTHM</sequence>
<keyword evidence="2" id="KW-1133">Transmembrane helix</keyword>
<keyword evidence="5" id="KW-1185">Reference proteome</keyword>
<evidence type="ECO:0000256" key="1">
    <source>
        <dbReference type="SAM" id="MobiDB-lite"/>
    </source>
</evidence>
<dbReference type="EMBL" id="CABPRJ010000476">
    <property type="protein sequence ID" value="VVC27685.1"/>
    <property type="molecule type" value="Genomic_DNA"/>
</dbReference>
<evidence type="ECO:0000256" key="2">
    <source>
        <dbReference type="SAM" id="Phobius"/>
    </source>
</evidence>
<keyword evidence="4" id="KW-0418">Kinase</keyword>
<keyword evidence="2" id="KW-0472">Membrane</keyword>
<keyword evidence="3" id="KW-0732">Signal</keyword>
<organism evidence="4 5">
    <name type="scientific">Cinara cedri</name>
    <dbReference type="NCBI Taxonomy" id="506608"/>
    <lineage>
        <taxon>Eukaryota</taxon>
        <taxon>Metazoa</taxon>
        <taxon>Ecdysozoa</taxon>
        <taxon>Arthropoda</taxon>
        <taxon>Hexapoda</taxon>
        <taxon>Insecta</taxon>
        <taxon>Pterygota</taxon>
        <taxon>Neoptera</taxon>
        <taxon>Paraneoptera</taxon>
        <taxon>Hemiptera</taxon>
        <taxon>Sternorrhyncha</taxon>
        <taxon>Aphidomorpha</taxon>
        <taxon>Aphidoidea</taxon>
        <taxon>Aphididae</taxon>
        <taxon>Lachninae</taxon>
        <taxon>Cinara</taxon>
    </lineage>
</organism>
<evidence type="ECO:0000313" key="4">
    <source>
        <dbReference type="EMBL" id="VVC27685.1"/>
    </source>
</evidence>
<evidence type="ECO:0000256" key="3">
    <source>
        <dbReference type="SAM" id="SignalP"/>
    </source>
</evidence>
<name>A0A5E4M699_9HEMI</name>
<accession>A0A5E4M699</accession>
<keyword evidence="4" id="KW-0808">Transferase</keyword>
<dbReference type="Proteomes" id="UP000325440">
    <property type="component" value="Unassembled WGS sequence"/>
</dbReference>
<gene>
    <name evidence="4" type="ORF">CINCED_3A001408</name>
</gene>
<evidence type="ECO:0000313" key="5">
    <source>
        <dbReference type="Proteomes" id="UP000325440"/>
    </source>
</evidence>
<keyword evidence="4" id="KW-0675">Receptor</keyword>
<reference evidence="4 5" key="1">
    <citation type="submission" date="2019-08" db="EMBL/GenBank/DDBJ databases">
        <authorList>
            <person name="Alioto T."/>
            <person name="Alioto T."/>
            <person name="Gomez Garrido J."/>
        </authorList>
    </citation>
    <scope>NUCLEOTIDE SEQUENCE [LARGE SCALE GENOMIC DNA]</scope>
</reference>
<feature type="signal peptide" evidence="3">
    <location>
        <begin position="1"/>
        <end position="23"/>
    </location>
</feature>
<feature type="region of interest" description="Disordered" evidence="1">
    <location>
        <begin position="460"/>
        <end position="491"/>
    </location>
</feature>
<feature type="region of interest" description="Disordered" evidence="1">
    <location>
        <begin position="68"/>
        <end position="87"/>
    </location>
</feature>
<dbReference type="Gene3D" id="2.10.50.10">
    <property type="entry name" value="Tumor Necrosis Factor Receptor, subunit A, domain 2"/>
    <property type="match status" value="1"/>
</dbReference>
<dbReference type="OrthoDB" id="439917at2759"/>
<dbReference type="SMART" id="SM01411">
    <property type="entry name" value="Ephrin_rec_like"/>
    <property type="match status" value="1"/>
</dbReference>
<dbReference type="GO" id="GO:0016301">
    <property type="term" value="F:kinase activity"/>
    <property type="evidence" value="ECO:0007669"/>
    <property type="project" value="UniProtKB-KW"/>
</dbReference>
<feature type="chain" id="PRO_5023095702" evidence="3">
    <location>
        <begin position="24"/>
        <end position="491"/>
    </location>
</feature>
<feature type="transmembrane region" description="Helical" evidence="2">
    <location>
        <begin position="420"/>
        <end position="442"/>
    </location>
</feature>